<dbReference type="GO" id="GO:0030170">
    <property type="term" value="F:pyridoxal phosphate binding"/>
    <property type="evidence" value="ECO:0007669"/>
    <property type="project" value="InterPro"/>
</dbReference>
<name>A0A1K2HNP7_9NEIS</name>
<organism evidence="12 13">
    <name type="scientific">Chitinimonas taiwanensis DSM 18899</name>
    <dbReference type="NCBI Taxonomy" id="1121279"/>
    <lineage>
        <taxon>Bacteria</taxon>
        <taxon>Pseudomonadati</taxon>
        <taxon>Pseudomonadota</taxon>
        <taxon>Betaproteobacteria</taxon>
        <taxon>Neisseriales</taxon>
        <taxon>Chitinibacteraceae</taxon>
        <taxon>Chitinimonas</taxon>
    </lineage>
</organism>
<evidence type="ECO:0000259" key="11">
    <source>
        <dbReference type="Pfam" id="PF00155"/>
    </source>
</evidence>
<evidence type="ECO:0000256" key="1">
    <source>
        <dbReference type="ARBA" id="ARBA00001933"/>
    </source>
</evidence>
<dbReference type="STRING" id="1121279.SAMN02745887_02947"/>
<dbReference type="Gene3D" id="3.90.1150.10">
    <property type="entry name" value="Aspartate Aminotransferase, domain 1"/>
    <property type="match status" value="1"/>
</dbReference>
<dbReference type="SUPFAM" id="SSF53383">
    <property type="entry name" value="PLP-dependent transferases"/>
    <property type="match status" value="1"/>
</dbReference>
<dbReference type="InterPro" id="IPR015422">
    <property type="entry name" value="PyrdxlP-dep_Trfase_small"/>
</dbReference>
<evidence type="ECO:0000256" key="7">
    <source>
        <dbReference type="ARBA" id="ARBA00022898"/>
    </source>
</evidence>
<evidence type="ECO:0000256" key="9">
    <source>
        <dbReference type="ARBA" id="ARBA00029996"/>
    </source>
</evidence>
<dbReference type="CDD" id="cd00609">
    <property type="entry name" value="AAT_like"/>
    <property type="match status" value="1"/>
</dbReference>
<dbReference type="InterPro" id="IPR005860">
    <property type="entry name" value="CobD"/>
</dbReference>
<dbReference type="EMBL" id="FPKR01000012">
    <property type="protein sequence ID" value="SFZ78375.1"/>
    <property type="molecule type" value="Genomic_DNA"/>
</dbReference>
<evidence type="ECO:0000256" key="10">
    <source>
        <dbReference type="ARBA" id="ARBA00048531"/>
    </source>
</evidence>
<dbReference type="PANTHER" id="PTHR42885">
    <property type="entry name" value="HISTIDINOL-PHOSPHATE AMINOTRANSFERASE-RELATED"/>
    <property type="match status" value="1"/>
</dbReference>
<proteinExistence type="predicted"/>
<protein>
    <recommendedName>
        <fullName evidence="5">Putative 8-amino-7-oxononanoate synthase</fullName>
        <ecNumber evidence="4">4.1.1.81</ecNumber>
    </recommendedName>
    <alternativeName>
        <fullName evidence="9">L-threonine-O-3-phosphate decarboxylase</fullName>
    </alternativeName>
</protein>
<comment type="catalytic activity">
    <reaction evidence="10">
        <text>O-phospho-L-threonine + H(+) = (R)-1-aminopropan-2-yl phosphate + CO2</text>
        <dbReference type="Rhea" id="RHEA:11492"/>
        <dbReference type="ChEBI" id="CHEBI:15378"/>
        <dbReference type="ChEBI" id="CHEBI:16526"/>
        <dbReference type="ChEBI" id="CHEBI:58563"/>
        <dbReference type="ChEBI" id="CHEBI:58675"/>
        <dbReference type="EC" id="4.1.1.81"/>
    </reaction>
</comment>
<evidence type="ECO:0000313" key="13">
    <source>
        <dbReference type="Proteomes" id="UP000186513"/>
    </source>
</evidence>
<dbReference type="GO" id="GO:0009236">
    <property type="term" value="P:cobalamin biosynthetic process"/>
    <property type="evidence" value="ECO:0007669"/>
    <property type="project" value="UniProtKB-UniPathway"/>
</dbReference>
<evidence type="ECO:0000256" key="6">
    <source>
        <dbReference type="ARBA" id="ARBA00022573"/>
    </source>
</evidence>
<dbReference type="EC" id="4.1.1.81" evidence="4"/>
<gene>
    <name evidence="12" type="ORF">SAMN02745887_02947</name>
</gene>
<dbReference type="InterPro" id="IPR004839">
    <property type="entry name" value="Aminotransferase_I/II_large"/>
</dbReference>
<reference evidence="12 13" key="1">
    <citation type="submission" date="2016-11" db="EMBL/GenBank/DDBJ databases">
        <authorList>
            <person name="Jaros S."/>
            <person name="Januszkiewicz K."/>
            <person name="Wedrychowicz H."/>
        </authorList>
    </citation>
    <scope>NUCLEOTIDE SEQUENCE [LARGE SCALE GENOMIC DNA]</scope>
    <source>
        <strain evidence="12 13">DSM 18899</strain>
    </source>
</reference>
<evidence type="ECO:0000256" key="5">
    <source>
        <dbReference type="ARBA" id="ARBA00021531"/>
    </source>
</evidence>
<dbReference type="GO" id="GO:0048472">
    <property type="term" value="F:threonine-phosphate decarboxylase activity"/>
    <property type="evidence" value="ECO:0007669"/>
    <property type="project" value="UniProtKB-EC"/>
</dbReference>
<feature type="domain" description="Aminotransferase class I/classII large" evidence="11">
    <location>
        <begin position="57"/>
        <end position="323"/>
    </location>
</feature>
<keyword evidence="6" id="KW-0169">Cobalamin biosynthesis</keyword>
<dbReference type="InterPro" id="IPR015424">
    <property type="entry name" value="PyrdxlP-dep_Trfase"/>
</dbReference>
<dbReference type="InterPro" id="IPR015421">
    <property type="entry name" value="PyrdxlP-dep_Trfase_major"/>
</dbReference>
<dbReference type="Gene3D" id="3.40.640.10">
    <property type="entry name" value="Type I PLP-dependent aspartate aminotransferase-like (Major domain)"/>
    <property type="match status" value="1"/>
</dbReference>
<sequence>MLVLSPPRHGGDLLRAMAEYGGERADWLDCSSGIAPEPYPLPPVPASIWQRLPEQDAALLAAARDYYGCDTLLAVPGSQAAIALLPQLRAPCRVGVLSPSYAEHAWQWQQHGHPLRTLAAEQIDAALPELDVLVVVNPNNPTGALIDTARLRDWHGQLATRGGWLVVDEAFADAAPADSLLAARLPEGLIVLRSLGKFFGLAGVRLGFVAAAPALLDALALRLGPWSVSAPAQWAGEMALRDRAWQTAQRYRLAQASQKLSSLLNEVGLVVAGQQALLHWCPHPQAALWHAALAQQRLWCRYFAAPAGLRFGLPQPEQFDLFAARLKAAAHTLNKDAR</sequence>
<evidence type="ECO:0000313" key="12">
    <source>
        <dbReference type="EMBL" id="SFZ78375.1"/>
    </source>
</evidence>
<keyword evidence="8" id="KW-0456">Lyase</keyword>
<evidence type="ECO:0000256" key="8">
    <source>
        <dbReference type="ARBA" id="ARBA00023239"/>
    </source>
</evidence>
<comment type="cofactor">
    <cofactor evidence="1">
        <name>pyridoxal 5'-phosphate</name>
        <dbReference type="ChEBI" id="CHEBI:597326"/>
    </cofactor>
</comment>
<evidence type="ECO:0000256" key="3">
    <source>
        <dbReference type="ARBA" id="ARBA00004953"/>
    </source>
</evidence>
<dbReference type="Pfam" id="PF00155">
    <property type="entry name" value="Aminotran_1_2"/>
    <property type="match status" value="1"/>
</dbReference>
<comment type="pathway">
    <text evidence="3">Cofactor biosynthesis; adenosylcobalamin biosynthesis.</text>
</comment>
<keyword evidence="7" id="KW-0663">Pyridoxal phosphate</keyword>
<dbReference type="RefSeq" id="WP_245794188.1">
    <property type="nucleotide sequence ID" value="NZ_FPKR01000012.1"/>
</dbReference>
<dbReference type="Proteomes" id="UP000186513">
    <property type="component" value="Unassembled WGS sequence"/>
</dbReference>
<dbReference type="AlphaFoldDB" id="A0A1K2HNP7"/>
<accession>A0A1K2HNP7</accession>
<dbReference type="UniPathway" id="UPA00148"/>
<evidence type="ECO:0000256" key="2">
    <source>
        <dbReference type="ARBA" id="ARBA00003444"/>
    </source>
</evidence>
<keyword evidence="13" id="KW-1185">Reference proteome</keyword>
<dbReference type="NCBIfam" id="TIGR01140">
    <property type="entry name" value="L_thr_O3P_dcar"/>
    <property type="match status" value="1"/>
</dbReference>
<evidence type="ECO:0000256" key="4">
    <source>
        <dbReference type="ARBA" id="ARBA00012285"/>
    </source>
</evidence>
<comment type="function">
    <text evidence="2">Decarboxylates L-threonine-O-3-phosphate to yield (R)-1-amino-2-propanol O-2-phosphate, the precursor for the linkage between the nucleotide loop and the corrin ring in cobalamin.</text>
</comment>
<dbReference type="PANTHER" id="PTHR42885:SF1">
    <property type="entry name" value="THREONINE-PHOSPHATE DECARBOXYLASE"/>
    <property type="match status" value="1"/>
</dbReference>